<dbReference type="KEGG" id="wse:WALSEDRAFT_31939"/>
<protein>
    <submittedName>
        <fullName evidence="2">Uncharacterized protein</fullName>
    </submittedName>
</protein>
<evidence type="ECO:0000313" key="3">
    <source>
        <dbReference type="Proteomes" id="UP000005242"/>
    </source>
</evidence>
<dbReference type="InParanoid" id="I4YFP7"/>
<accession>I4YFP7</accession>
<dbReference type="HOGENOM" id="CLU_1836679_0_0_1"/>
<feature type="compositionally biased region" description="Low complexity" evidence="1">
    <location>
        <begin position="22"/>
        <end position="47"/>
    </location>
</feature>
<dbReference type="GeneID" id="18471395"/>
<dbReference type="AlphaFoldDB" id="I4YFP7"/>
<gene>
    <name evidence="2" type="ORF">WALSEDRAFT_31939</name>
</gene>
<reference evidence="2 3" key="1">
    <citation type="journal article" date="2012" name="Fungal Genet. Biol.">
        <title>The genome of the xerotolerant mold Wallemia sebi reveals adaptations to osmotic stress and suggests cryptic sexual reproduction.</title>
        <authorList>
            <person name="Padamsee M."/>
            <person name="Kumar T.K.A."/>
            <person name="Riley R."/>
            <person name="Binder M."/>
            <person name="Boyd A."/>
            <person name="Calvo A.M."/>
            <person name="Furukawa K."/>
            <person name="Hesse C."/>
            <person name="Hohmann S."/>
            <person name="James T.Y."/>
            <person name="LaButti K."/>
            <person name="Lapidus A."/>
            <person name="Lindquist E."/>
            <person name="Lucas S."/>
            <person name="Miller K."/>
            <person name="Shantappa S."/>
            <person name="Grigoriev I.V."/>
            <person name="Hibbett D.S."/>
            <person name="McLaughlin D.J."/>
            <person name="Spatafora J.W."/>
            <person name="Aime M.C."/>
        </authorList>
    </citation>
    <scope>NUCLEOTIDE SEQUENCE [LARGE SCALE GENOMIC DNA]</scope>
    <source>
        <strain evidence="3">ATCC MYA-4683 / CBS 633.66</strain>
    </source>
</reference>
<dbReference type="Proteomes" id="UP000005242">
    <property type="component" value="Unassembled WGS sequence"/>
</dbReference>
<sequence>MPPPVRLNSPASSVSSLRGGPSNSSLSRISGRSRSGSLNSTVSTSSSKNIAPVFRLTQPRPADRIRYLALYDRLLDKQNKVIKSDALDIRIVRNVWNASKLDDDFLEKLLSTTGSQIDGNTFSRSLATIDSELSRRKQLK</sequence>
<proteinExistence type="predicted"/>
<evidence type="ECO:0000256" key="1">
    <source>
        <dbReference type="SAM" id="MobiDB-lite"/>
    </source>
</evidence>
<organism evidence="2 3">
    <name type="scientific">Wallemia mellicola (strain ATCC MYA-4683 / CBS 633.66)</name>
    <name type="common">Wallemia sebi (CBS 633.66)</name>
    <dbReference type="NCBI Taxonomy" id="671144"/>
    <lineage>
        <taxon>Eukaryota</taxon>
        <taxon>Fungi</taxon>
        <taxon>Dikarya</taxon>
        <taxon>Basidiomycota</taxon>
        <taxon>Wallemiomycotina</taxon>
        <taxon>Wallemiomycetes</taxon>
        <taxon>Wallemiales</taxon>
        <taxon>Wallemiaceae</taxon>
        <taxon>Wallemia</taxon>
    </lineage>
</organism>
<dbReference type="EMBL" id="JH668227">
    <property type="protein sequence ID" value="EIM22789.1"/>
    <property type="molecule type" value="Genomic_DNA"/>
</dbReference>
<dbReference type="RefSeq" id="XP_006957443.1">
    <property type="nucleotide sequence ID" value="XM_006957381.1"/>
</dbReference>
<keyword evidence="3" id="KW-1185">Reference proteome</keyword>
<name>I4YFP7_WALMC</name>
<feature type="region of interest" description="Disordered" evidence="1">
    <location>
        <begin position="1"/>
        <end position="51"/>
    </location>
</feature>
<evidence type="ECO:0000313" key="2">
    <source>
        <dbReference type="EMBL" id="EIM22789.1"/>
    </source>
</evidence>